<dbReference type="InterPro" id="IPR052336">
    <property type="entry name" value="MlaD_Phospholipid_Transporter"/>
</dbReference>
<sequence length="349" mass="37483">MRGSLGPTLVKFGVFAVVMSVLTLFLFFTFGQYRTGAVTGYSARFNDASRLKAGDSVRVAGVRVGTVNGVALQPDKKVVVKFDADRSVVLTDGTKAAVRYLNLVGDRYLELVDGPGSTRRLPAGGQINVSHTAPALDLDLLLGGLKPLIHGLNPRDVNALSSALLEVFQGEGGTLQSLFNKSTSFTNTLADNDQTIEHLIDNLNTVAATLNKDGGQFSGAIDRLEKLVTGLANDRDTFGPAIDALSNGTLTLADLLGKARPPLSGTVEQLRRLAPNLDSDKDRLDAALQKAPRNFRKLVRLGVFGATIPYFLCQITIRGTDLSGKTVIAPWFTSHEQRCEEPEPEPGRH</sequence>
<dbReference type="InterPro" id="IPR003399">
    <property type="entry name" value="Mce/MlaD"/>
</dbReference>
<dbReference type="RefSeq" id="WP_163776535.1">
    <property type="nucleotide sequence ID" value="NZ_AP022569.1"/>
</dbReference>
<dbReference type="AlphaFoldDB" id="A0A7I7KXF3"/>
<accession>A0A7I7KXF3</accession>
<name>A0A7I7KXF3_9MYCO</name>
<dbReference type="EMBL" id="AP022569">
    <property type="protein sequence ID" value="BBX46379.1"/>
    <property type="molecule type" value="Genomic_DNA"/>
</dbReference>
<keyword evidence="1" id="KW-0812">Transmembrane</keyword>
<keyword evidence="1" id="KW-0472">Membrane</keyword>
<dbReference type="InterPro" id="IPR024516">
    <property type="entry name" value="Mce_C"/>
</dbReference>
<keyword evidence="5" id="KW-1185">Reference proteome</keyword>
<dbReference type="PANTHER" id="PTHR33371:SF17">
    <property type="entry name" value="MCE-FAMILY PROTEIN MCE1B"/>
    <property type="match status" value="1"/>
</dbReference>
<feature type="domain" description="Mce/MlaD" evidence="2">
    <location>
        <begin position="41"/>
        <end position="114"/>
    </location>
</feature>
<reference evidence="4 5" key="1">
    <citation type="journal article" date="2019" name="Emerg. Microbes Infect.">
        <title>Comprehensive subspecies identification of 175 nontuberculous mycobacteria species based on 7547 genomic profiles.</title>
        <authorList>
            <person name="Matsumoto Y."/>
            <person name="Kinjo T."/>
            <person name="Motooka D."/>
            <person name="Nabeya D."/>
            <person name="Jung N."/>
            <person name="Uechi K."/>
            <person name="Horii T."/>
            <person name="Iida T."/>
            <person name="Fujita J."/>
            <person name="Nakamura S."/>
        </authorList>
    </citation>
    <scope>NUCLEOTIDE SEQUENCE [LARGE SCALE GENOMIC DNA]</scope>
    <source>
        <strain evidence="4 5">JCM 12404</strain>
    </source>
</reference>
<dbReference type="NCBIfam" id="TIGR00996">
    <property type="entry name" value="Mtu_fam_mce"/>
    <property type="match status" value="1"/>
</dbReference>
<dbReference type="Pfam" id="PF11887">
    <property type="entry name" value="Mce4_CUP1"/>
    <property type="match status" value="1"/>
</dbReference>
<evidence type="ECO:0000259" key="2">
    <source>
        <dbReference type="Pfam" id="PF02470"/>
    </source>
</evidence>
<evidence type="ECO:0000256" key="1">
    <source>
        <dbReference type="SAM" id="Phobius"/>
    </source>
</evidence>
<dbReference type="Pfam" id="PF02470">
    <property type="entry name" value="MlaD"/>
    <property type="match status" value="1"/>
</dbReference>
<evidence type="ECO:0000313" key="4">
    <source>
        <dbReference type="EMBL" id="BBX46379.1"/>
    </source>
</evidence>
<dbReference type="GO" id="GO:0051701">
    <property type="term" value="P:biological process involved in interaction with host"/>
    <property type="evidence" value="ECO:0007669"/>
    <property type="project" value="TreeGrafter"/>
</dbReference>
<dbReference type="PANTHER" id="PTHR33371">
    <property type="entry name" value="INTERMEMBRANE PHOSPHOLIPID TRANSPORT SYSTEM BINDING PROTEIN MLAD-RELATED"/>
    <property type="match status" value="1"/>
</dbReference>
<feature type="domain" description="Mammalian cell entry C-terminal" evidence="3">
    <location>
        <begin position="117"/>
        <end position="306"/>
    </location>
</feature>
<dbReference type="GO" id="GO:0005576">
    <property type="term" value="C:extracellular region"/>
    <property type="evidence" value="ECO:0007669"/>
    <property type="project" value="TreeGrafter"/>
</dbReference>
<feature type="transmembrane region" description="Helical" evidence="1">
    <location>
        <begin position="12"/>
        <end position="30"/>
    </location>
</feature>
<protein>
    <submittedName>
        <fullName evidence="4">Mammalian cell entry protein</fullName>
    </submittedName>
</protein>
<dbReference type="KEGG" id="mcoo:MCOO_23940"/>
<evidence type="ECO:0000259" key="3">
    <source>
        <dbReference type="Pfam" id="PF11887"/>
    </source>
</evidence>
<gene>
    <name evidence="4" type="ORF">MCOO_23940</name>
</gene>
<dbReference type="Proteomes" id="UP000465866">
    <property type="component" value="Chromosome"/>
</dbReference>
<organism evidence="4 5">
    <name type="scientific">Mycobacterium cookii</name>
    <dbReference type="NCBI Taxonomy" id="1775"/>
    <lineage>
        <taxon>Bacteria</taxon>
        <taxon>Bacillati</taxon>
        <taxon>Actinomycetota</taxon>
        <taxon>Actinomycetes</taxon>
        <taxon>Mycobacteriales</taxon>
        <taxon>Mycobacteriaceae</taxon>
        <taxon>Mycobacterium</taxon>
    </lineage>
</organism>
<evidence type="ECO:0000313" key="5">
    <source>
        <dbReference type="Proteomes" id="UP000465866"/>
    </source>
</evidence>
<proteinExistence type="predicted"/>
<keyword evidence="1" id="KW-1133">Transmembrane helix</keyword>
<dbReference type="InterPro" id="IPR005693">
    <property type="entry name" value="Mce"/>
</dbReference>